<dbReference type="PANTHER" id="PTHR10552">
    <property type="entry name" value="U2 SMALL NUCLEAR RIBONUCLEOPROTEIN A"/>
    <property type="match status" value="1"/>
</dbReference>
<evidence type="ECO:0000256" key="3">
    <source>
        <dbReference type="ARBA" id="ARBA00022737"/>
    </source>
</evidence>
<feature type="region of interest" description="Disordered" evidence="7">
    <location>
        <begin position="223"/>
        <end position="248"/>
    </location>
</feature>
<sequence length="248" mass="28444">MVKLTPELINVSMQFMNPCRDRELCLRGYKIPQIENLGATLDQFDVIDFSDNDLRKLDGFPHLQRLKCLLLNNNRIVRISENLHESLPNLESVILTGNGIQELGDLEPLTHLPKLETLCLLMNPVSTKPHYREYMAYRFPNLRLLDFRKIKQKDRKAANELFKSKKGKEIHKEITKRAKTFTPGAGLDKAKVPRVNNANVQAIREAIKNATSLQEVEKLTRMLQSGQIPEEVQNGNGTTQEEEPMEEN</sequence>
<dbReference type="GO" id="GO:0005686">
    <property type="term" value="C:U2 snRNP"/>
    <property type="evidence" value="ECO:0007669"/>
    <property type="project" value="TreeGrafter"/>
</dbReference>
<dbReference type="Proteomes" id="UP000092462">
    <property type="component" value="Unassembled WGS sequence"/>
</dbReference>
<dbReference type="RefSeq" id="XP_055696897.1">
    <property type="nucleotide sequence ID" value="XM_055840922.1"/>
</dbReference>
<name>A0A1B0DID1_PHLPP</name>
<dbReference type="PROSITE" id="PS51450">
    <property type="entry name" value="LRR"/>
    <property type="match status" value="1"/>
</dbReference>
<dbReference type="Pfam" id="PF14580">
    <property type="entry name" value="LRR_9"/>
    <property type="match status" value="1"/>
</dbReference>
<organism evidence="8 9">
    <name type="scientific">Phlebotomus papatasi</name>
    <name type="common">Sandfly</name>
    <dbReference type="NCBI Taxonomy" id="29031"/>
    <lineage>
        <taxon>Eukaryota</taxon>
        <taxon>Metazoa</taxon>
        <taxon>Ecdysozoa</taxon>
        <taxon>Arthropoda</taxon>
        <taxon>Hexapoda</taxon>
        <taxon>Insecta</taxon>
        <taxon>Pterygota</taxon>
        <taxon>Neoptera</taxon>
        <taxon>Endopterygota</taxon>
        <taxon>Diptera</taxon>
        <taxon>Nematocera</taxon>
        <taxon>Psychodoidea</taxon>
        <taxon>Psychodidae</taxon>
        <taxon>Phlebotomus</taxon>
        <taxon>Phlebotomus</taxon>
    </lineage>
</organism>
<dbReference type="KEGG" id="ppap:129797994"/>
<dbReference type="OrthoDB" id="433501at2759"/>
<dbReference type="InterPro" id="IPR032675">
    <property type="entry name" value="LRR_dom_sf"/>
</dbReference>
<dbReference type="VEuPathDB" id="VectorBase:PPAPM1_011054"/>
<dbReference type="AlphaFoldDB" id="A0A1B0DID1"/>
<keyword evidence="2" id="KW-0433">Leucine-rich repeat</keyword>
<reference evidence="8" key="1">
    <citation type="submission" date="2022-08" db="UniProtKB">
        <authorList>
            <consortium name="EnsemblMetazoa"/>
        </authorList>
    </citation>
    <scope>IDENTIFICATION</scope>
    <source>
        <strain evidence="8">Israel</strain>
    </source>
</reference>
<evidence type="ECO:0000256" key="4">
    <source>
        <dbReference type="ARBA" id="ARBA00023242"/>
    </source>
</evidence>
<dbReference type="SUPFAM" id="SSF52058">
    <property type="entry name" value="L domain-like"/>
    <property type="match status" value="1"/>
</dbReference>
<evidence type="ECO:0000256" key="6">
    <source>
        <dbReference type="ARBA" id="ARBA00069881"/>
    </source>
</evidence>
<dbReference type="CTD" id="35713"/>
<evidence type="ECO:0000256" key="5">
    <source>
        <dbReference type="ARBA" id="ARBA00024196"/>
    </source>
</evidence>
<proteinExistence type="inferred from homology"/>
<dbReference type="GeneID" id="129797994"/>
<keyword evidence="9" id="KW-1185">Reference proteome</keyword>
<dbReference type="GO" id="GO:0000398">
    <property type="term" value="P:mRNA splicing, via spliceosome"/>
    <property type="evidence" value="ECO:0007669"/>
    <property type="project" value="InterPro"/>
</dbReference>
<feature type="compositionally biased region" description="Polar residues" evidence="7">
    <location>
        <begin position="223"/>
        <end position="239"/>
    </location>
</feature>
<evidence type="ECO:0000256" key="1">
    <source>
        <dbReference type="ARBA" id="ARBA00004123"/>
    </source>
</evidence>
<evidence type="ECO:0000313" key="8">
    <source>
        <dbReference type="EnsemblMetazoa" id="PPAI007915-PA"/>
    </source>
</evidence>
<dbReference type="InterPro" id="IPR044640">
    <property type="entry name" value="RU2A"/>
</dbReference>
<dbReference type="EMBL" id="AJVK01015500">
    <property type="status" value="NOT_ANNOTATED_CDS"/>
    <property type="molecule type" value="Genomic_DNA"/>
</dbReference>
<dbReference type="GO" id="GO:0030620">
    <property type="term" value="F:U2 snRNA binding"/>
    <property type="evidence" value="ECO:0007669"/>
    <property type="project" value="InterPro"/>
</dbReference>
<comment type="similarity">
    <text evidence="5">Belongs to the U2 small nuclear ribonucleoprotein A family.</text>
</comment>
<dbReference type="InterPro" id="IPR001611">
    <property type="entry name" value="Leu-rich_rpt"/>
</dbReference>
<comment type="subcellular location">
    <subcellularLocation>
        <location evidence="1">Nucleus</location>
    </subcellularLocation>
</comment>
<evidence type="ECO:0000256" key="2">
    <source>
        <dbReference type="ARBA" id="ARBA00022614"/>
    </source>
</evidence>
<dbReference type="VEuPathDB" id="VectorBase:PPAI007915"/>
<keyword evidence="3" id="KW-0677">Repeat</keyword>
<protein>
    <recommendedName>
        <fullName evidence="6">Probable U2 small nuclear ribonucleoprotein A'</fullName>
    </recommendedName>
</protein>
<accession>A0A1B0DID1</accession>
<dbReference type="PANTHER" id="PTHR10552:SF6">
    <property type="entry name" value="U2 SMALL NUCLEAR RIBONUCLEOPROTEIN A"/>
    <property type="match status" value="1"/>
</dbReference>
<dbReference type="EnsemblMetazoa" id="PPAI007915-RA">
    <property type="protein sequence ID" value="PPAI007915-PA"/>
    <property type="gene ID" value="PPAI007915"/>
</dbReference>
<evidence type="ECO:0000313" key="9">
    <source>
        <dbReference type="Proteomes" id="UP000092462"/>
    </source>
</evidence>
<dbReference type="FunFam" id="3.80.10.10:FF:000026">
    <property type="entry name" value="U2 small nuclear ribonucleoprotein A"/>
    <property type="match status" value="1"/>
</dbReference>
<keyword evidence="4" id="KW-0539">Nucleus</keyword>
<evidence type="ECO:0000256" key="7">
    <source>
        <dbReference type="SAM" id="MobiDB-lite"/>
    </source>
</evidence>
<dbReference type="Gene3D" id="3.80.10.10">
    <property type="entry name" value="Ribonuclease Inhibitor"/>
    <property type="match status" value="1"/>
</dbReference>